<evidence type="ECO:0008006" key="2">
    <source>
        <dbReference type="Google" id="ProtNLM"/>
    </source>
</evidence>
<dbReference type="Gene3D" id="3.30.530.20">
    <property type="match status" value="1"/>
</dbReference>
<accession>A0AA97CS22</accession>
<dbReference type="CDD" id="cd07812">
    <property type="entry name" value="SRPBCC"/>
    <property type="match status" value="1"/>
</dbReference>
<evidence type="ECO:0000313" key="1">
    <source>
        <dbReference type="EMBL" id="WOC11279.1"/>
    </source>
</evidence>
<dbReference type="InterPro" id="IPR019587">
    <property type="entry name" value="Polyketide_cyclase/dehydratase"/>
</dbReference>
<dbReference type="EMBL" id="CP128986">
    <property type="protein sequence ID" value="WOC11279.1"/>
    <property type="molecule type" value="Genomic_DNA"/>
</dbReference>
<dbReference type="SUPFAM" id="SSF55961">
    <property type="entry name" value="Bet v1-like"/>
    <property type="match status" value="1"/>
</dbReference>
<organism evidence="1">
    <name type="scientific">Gordonia sp. MP11Mi</name>
    <dbReference type="NCBI Taxonomy" id="3022769"/>
    <lineage>
        <taxon>Bacteria</taxon>
        <taxon>Bacillati</taxon>
        <taxon>Actinomycetota</taxon>
        <taxon>Actinomycetes</taxon>
        <taxon>Mycobacteriales</taxon>
        <taxon>Gordoniaceae</taxon>
        <taxon>Gordonia</taxon>
    </lineage>
</organism>
<protein>
    <recommendedName>
        <fullName evidence="2">SRPBCC family protein</fullName>
    </recommendedName>
</protein>
<dbReference type="AlphaFoldDB" id="A0AA97CS22"/>
<name>A0AA97CS22_9ACTN</name>
<dbReference type="InterPro" id="IPR023393">
    <property type="entry name" value="START-like_dom_sf"/>
</dbReference>
<dbReference type="RefSeq" id="WP_420040604.1">
    <property type="nucleotide sequence ID" value="NZ_CP128986.1"/>
</dbReference>
<gene>
    <name evidence="1" type="ORF">MP11Mi_03460</name>
</gene>
<sequence>MTDLPSERELHGEITVHAAPDRVWSVLVDPATMTSASPELFATSRTRKGPLRVGETFVGWNRNGYVVWPTVNKVTEVDAGRSLAWFTRTSGATWTYTLTRDGDYTIVHEYRRIHRGASRTAKAFAAIFLGGLANHTDELEEHVSQTLEAIRQMSESA</sequence>
<reference evidence="1" key="1">
    <citation type="submission" date="2023-06" db="EMBL/GenBank/DDBJ databases">
        <title>Gordonia sp. nov. and Pseudochrobactrum sp. nov., two species isolated from the burying beetle Nicrophorus vespilloides.</title>
        <authorList>
            <person name="Poehlein A."/>
            <person name="Guzman J."/>
            <person name="Daniel R."/>
            <person name="Vilcinskas A."/>
        </authorList>
    </citation>
    <scope>NUCLEOTIDE SEQUENCE</scope>
    <source>
        <strain evidence="1">MP11Mi</strain>
    </source>
</reference>
<dbReference type="Pfam" id="PF10604">
    <property type="entry name" value="Polyketide_cyc2"/>
    <property type="match status" value="1"/>
</dbReference>
<proteinExistence type="predicted"/>